<protein>
    <submittedName>
        <fullName evidence="2">Uncharacterized protein</fullName>
    </submittedName>
</protein>
<evidence type="ECO:0000313" key="3">
    <source>
        <dbReference type="Proteomes" id="UP000308197"/>
    </source>
</evidence>
<dbReference type="Proteomes" id="UP000308197">
    <property type="component" value="Unassembled WGS sequence"/>
</dbReference>
<reference evidence="2 3" key="1">
    <citation type="journal article" date="2019" name="Nat. Ecol. Evol.">
        <title>Megaphylogeny resolves global patterns of mushroom evolution.</title>
        <authorList>
            <person name="Varga T."/>
            <person name="Krizsan K."/>
            <person name="Foldi C."/>
            <person name="Dima B."/>
            <person name="Sanchez-Garcia M."/>
            <person name="Sanchez-Ramirez S."/>
            <person name="Szollosi G.J."/>
            <person name="Szarkandi J.G."/>
            <person name="Papp V."/>
            <person name="Albert L."/>
            <person name="Andreopoulos W."/>
            <person name="Angelini C."/>
            <person name="Antonin V."/>
            <person name="Barry K.W."/>
            <person name="Bougher N.L."/>
            <person name="Buchanan P."/>
            <person name="Buyck B."/>
            <person name="Bense V."/>
            <person name="Catcheside P."/>
            <person name="Chovatia M."/>
            <person name="Cooper J."/>
            <person name="Damon W."/>
            <person name="Desjardin D."/>
            <person name="Finy P."/>
            <person name="Geml J."/>
            <person name="Haridas S."/>
            <person name="Hughes K."/>
            <person name="Justo A."/>
            <person name="Karasinski D."/>
            <person name="Kautmanova I."/>
            <person name="Kiss B."/>
            <person name="Kocsube S."/>
            <person name="Kotiranta H."/>
            <person name="LaButti K.M."/>
            <person name="Lechner B.E."/>
            <person name="Liimatainen K."/>
            <person name="Lipzen A."/>
            <person name="Lukacs Z."/>
            <person name="Mihaltcheva S."/>
            <person name="Morgado L.N."/>
            <person name="Niskanen T."/>
            <person name="Noordeloos M.E."/>
            <person name="Ohm R.A."/>
            <person name="Ortiz-Santana B."/>
            <person name="Ovrebo C."/>
            <person name="Racz N."/>
            <person name="Riley R."/>
            <person name="Savchenko A."/>
            <person name="Shiryaev A."/>
            <person name="Soop K."/>
            <person name="Spirin V."/>
            <person name="Szebenyi C."/>
            <person name="Tomsovsky M."/>
            <person name="Tulloss R.E."/>
            <person name="Uehling J."/>
            <person name="Grigoriev I.V."/>
            <person name="Vagvolgyi C."/>
            <person name="Papp T."/>
            <person name="Martin F.M."/>
            <person name="Miettinen O."/>
            <person name="Hibbett D.S."/>
            <person name="Nagy L.G."/>
        </authorList>
    </citation>
    <scope>NUCLEOTIDE SEQUENCE [LARGE SCALE GENOMIC DNA]</scope>
    <source>
        <strain evidence="2 3">HHB13444</strain>
    </source>
</reference>
<gene>
    <name evidence="2" type="ORF">K466DRAFT_28465</name>
</gene>
<organism evidence="2 3">
    <name type="scientific">Polyporus arcularius HHB13444</name>
    <dbReference type="NCBI Taxonomy" id="1314778"/>
    <lineage>
        <taxon>Eukaryota</taxon>
        <taxon>Fungi</taxon>
        <taxon>Dikarya</taxon>
        <taxon>Basidiomycota</taxon>
        <taxon>Agaricomycotina</taxon>
        <taxon>Agaricomycetes</taxon>
        <taxon>Polyporales</taxon>
        <taxon>Polyporaceae</taxon>
        <taxon>Polyporus</taxon>
    </lineage>
</organism>
<sequence length="166" mass="18651">MHTGTVCQYSSSPSLRPSAVQSCTLHTSRRPHSPPSNAPPSDDRDLSVWRMVLANMLRGMSPQRRERAPGSSSGPRLSAPPSPNLRRRVTRAAAVVRTYFGFLRSIARLHDLDVTGDMPGARPYCPSDVRGEQEFAIHRHVLRERRTCVGLWSFGRRTQYWDNGRG</sequence>
<evidence type="ECO:0000256" key="1">
    <source>
        <dbReference type="SAM" id="MobiDB-lite"/>
    </source>
</evidence>
<proteinExistence type="predicted"/>
<dbReference type="AlphaFoldDB" id="A0A5C3NPP1"/>
<name>A0A5C3NPP1_9APHY</name>
<dbReference type="EMBL" id="ML212103">
    <property type="protein sequence ID" value="TFK79255.1"/>
    <property type="molecule type" value="Genomic_DNA"/>
</dbReference>
<evidence type="ECO:0000313" key="2">
    <source>
        <dbReference type="EMBL" id="TFK79255.1"/>
    </source>
</evidence>
<dbReference type="InParanoid" id="A0A5C3NPP1"/>
<feature type="region of interest" description="Disordered" evidence="1">
    <location>
        <begin position="59"/>
        <end position="85"/>
    </location>
</feature>
<accession>A0A5C3NPP1</accession>
<feature type="compositionally biased region" description="Polar residues" evidence="1">
    <location>
        <begin position="1"/>
        <end position="26"/>
    </location>
</feature>
<keyword evidence="3" id="KW-1185">Reference proteome</keyword>
<feature type="region of interest" description="Disordered" evidence="1">
    <location>
        <begin position="1"/>
        <end position="45"/>
    </location>
</feature>